<dbReference type="AlphaFoldDB" id="A0A165Z2Z9"/>
<dbReference type="EMBL" id="KV417685">
    <property type="protein sequence ID" value="KZP10178.1"/>
    <property type="molecule type" value="Genomic_DNA"/>
</dbReference>
<accession>A0A165Z2Z9</accession>
<dbReference type="Proteomes" id="UP000076532">
    <property type="component" value="Unassembled WGS sequence"/>
</dbReference>
<proteinExistence type="predicted"/>
<name>A0A165Z2Z9_9AGAM</name>
<gene>
    <name evidence="1" type="ORF">FIBSPDRAFT_899953</name>
</gene>
<sequence length="175" mass="19337">MEGSDTEIDHYQTALRNILGSDRLLSLPLATDHNNELTELARPAIDYARRLFLPFAAATPHVQFPPGHEHSYHIFSNADIPEPVADAKHGYRYTALIAFSDGRLEKVPVSYTTFHRVRRSAPVNQTLFTNVTVSGDGCRGDTHELGACPPLCSHNDDVEMRTARIDLENGGVVDA</sequence>
<organism evidence="1 2">
    <name type="scientific">Athelia psychrophila</name>
    <dbReference type="NCBI Taxonomy" id="1759441"/>
    <lineage>
        <taxon>Eukaryota</taxon>
        <taxon>Fungi</taxon>
        <taxon>Dikarya</taxon>
        <taxon>Basidiomycota</taxon>
        <taxon>Agaricomycotina</taxon>
        <taxon>Agaricomycetes</taxon>
        <taxon>Agaricomycetidae</taxon>
        <taxon>Atheliales</taxon>
        <taxon>Atheliaceae</taxon>
        <taxon>Athelia</taxon>
    </lineage>
</organism>
<reference evidence="1 2" key="1">
    <citation type="journal article" date="2016" name="Mol. Biol. Evol.">
        <title>Comparative Genomics of Early-Diverging Mushroom-Forming Fungi Provides Insights into the Origins of Lignocellulose Decay Capabilities.</title>
        <authorList>
            <person name="Nagy L.G."/>
            <person name="Riley R."/>
            <person name="Tritt A."/>
            <person name="Adam C."/>
            <person name="Daum C."/>
            <person name="Floudas D."/>
            <person name="Sun H."/>
            <person name="Yadav J.S."/>
            <person name="Pangilinan J."/>
            <person name="Larsson K.H."/>
            <person name="Matsuura K."/>
            <person name="Barry K."/>
            <person name="Labutti K."/>
            <person name="Kuo R."/>
            <person name="Ohm R.A."/>
            <person name="Bhattacharya S.S."/>
            <person name="Shirouzu T."/>
            <person name="Yoshinaga Y."/>
            <person name="Martin F.M."/>
            <person name="Grigoriev I.V."/>
            <person name="Hibbett D.S."/>
        </authorList>
    </citation>
    <scope>NUCLEOTIDE SEQUENCE [LARGE SCALE GENOMIC DNA]</scope>
    <source>
        <strain evidence="1 2">CBS 109695</strain>
    </source>
</reference>
<evidence type="ECO:0000313" key="1">
    <source>
        <dbReference type="EMBL" id="KZP10178.1"/>
    </source>
</evidence>
<dbReference type="OrthoDB" id="2590241at2759"/>
<keyword evidence="2" id="KW-1185">Reference proteome</keyword>
<evidence type="ECO:0000313" key="2">
    <source>
        <dbReference type="Proteomes" id="UP000076532"/>
    </source>
</evidence>
<protein>
    <submittedName>
        <fullName evidence="1">Uncharacterized protein</fullName>
    </submittedName>
</protein>